<protein>
    <submittedName>
        <fullName evidence="5">Tripartite motif-containing protein</fullName>
    </submittedName>
</protein>
<name>A0ABQ8XQG7_9EUKA</name>
<dbReference type="InterPro" id="IPR006571">
    <property type="entry name" value="TLDc_dom"/>
</dbReference>
<evidence type="ECO:0000313" key="5">
    <source>
        <dbReference type="EMBL" id="KAJ6234380.1"/>
    </source>
</evidence>
<dbReference type="Pfam" id="PF00643">
    <property type="entry name" value="zf-B_box"/>
    <property type="match status" value="2"/>
</dbReference>
<feature type="domain" description="B box-type" evidence="3">
    <location>
        <begin position="251"/>
        <end position="295"/>
    </location>
</feature>
<keyword evidence="1" id="KW-0862">Zinc</keyword>
<keyword evidence="6" id="KW-1185">Reference proteome</keyword>
<dbReference type="InterPro" id="IPR047153">
    <property type="entry name" value="TRIM45/56/19-like"/>
</dbReference>
<accession>A0ABQ8XQG7</accession>
<dbReference type="InterPro" id="IPR000315">
    <property type="entry name" value="Znf_B-box"/>
</dbReference>
<evidence type="ECO:0000313" key="6">
    <source>
        <dbReference type="Proteomes" id="UP001150062"/>
    </source>
</evidence>
<dbReference type="PROSITE" id="PS50194">
    <property type="entry name" value="FILAMIN_REPEAT"/>
    <property type="match status" value="1"/>
</dbReference>
<comment type="caution">
    <text evidence="5">The sequence shown here is derived from an EMBL/GenBank/DDBJ whole genome shotgun (WGS) entry which is preliminary data.</text>
</comment>
<feature type="domain" description="TLDc" evidence="4">
    <location>
        <begin position="573"/>
        <end position="722"/>
    </location>
</feature>
<dbReference type="PANTHER" id="PTHR25462">
    <property type="entry name" value="BONUS, ISOFORM C-RELATED"/>
    <property type="match status" value="1"/>
</dbReference>
<evidence type="ECO:0000256" key="2">
    <source>
        <dbReference type="PROSITE-ProRule" id="PRU00087"/>
    </source>
</evidence>
<proteinExistence type="predicted"/>
<dbReference type="Pfam" id="PF07534">
    <property type="entry name" value="TLD"/>
    <property type="match status" value="1"/>
</dbReference>
<dbReference type="SMART" id="SM00336">
    <property type="entry name" value="BBOX"/>
    <property type="match status" value="3"/>
</dbReference>
<dbReference type="Gene3D" id="2.60.40.10">
    <property type="entry name" value="Immunoglobulins"/>
    <property type="match status" value="1"/>
</dbReference>
<dbReference type="PROSITE" id="PS50119">
    <property type="entry name" value="ZF_BBOX"/>
    <property type="match status" value="3"/>
</dbReference>
<dbReference type="EMBL" id="JAOAOG010000270">
    <property type="protein sequence ID" value="KAJ6234380.1"/>
    <property type="molecule type" value="Genomic_DNA"/>
</dbReference>
<dbReference type="Proteomes" id="UP001150062">
    <property type="component" value="Unassembled WGS sequence"/>
</dbReference>
<dbReference type="SUPFAM" id="SSF81296">
    <property type="entry name" value="E set domains"/>
    <property type="match status" value="1"/>
</dbReference>
<reference evidence="5" key="1">
    <citation type="submission" date="2022-08" db="EMBL/GenBank/DDBJ databases">
        <title>Novel sulfate-reducing endosymbionts in the free-living metamonad Anaeramoeba.</title>
        <authorList>
            <person name="Jerlstrom-Hultqvist J."/>
            <person name="Cepicka I."/>
            <person name="Gallot-Lavallee L."/>
            <person name="Salas-Leiva D."/>
            <person name="Curtis B.A."/>
            <person name="Zahonova K."/>
            <person name="Pipaliya S."/>
            <person name="Dacks J."/>
            <person name="Roger A.J."/>
        </authorList>
    </citation>
    <scope>NUCLEOTIDE SEQUENCE</scope>
    <source>
        <strain evidence="5">Schooner1</strain>
    </source>
</reference>
<feature type="domain" description="B box-type" evidence="3">
    <location>
        <begin position="72"/>
        <end position="112"/>
    </location>
</feature>
<dbReference type="Gene3D" id="3.30.160.60">
    <property type="entry name" value="Classic Zinc Finger"/>
    <property type="match status" value="2"/>
</dbReference>
<dbReference type="InterPro" id="IPR014756">
    <property type="entry name" value="Ig_E-set"/>
</dbReference>
<feature type="domain" description="B box-type" evidence="3">
    <location>
        <begin position="17"/>
        <end position="67"/>
    </location>
</feature>
<keyword evidence="1" id="KW-0479">Metal-binding</keyword>
<feature type="repeat" description="Filamin" evidence="2">
    <location>
        <begin position="534"/>
        <end position="563"/>
    </location>
</feature>
<gene>
    <name evidence="5" type="ORF">M0813_29370</name>
</gene>
<dbReference type="SUPFAM" id="SSF57845">
    <property type="entry name" value="B-box zinc-binding domain"/>
    <property type="match status" value="2"/>
</dbReference>
<dbReference type="InterPro" id="IPR013783">
    <property type="entry name" value="Ig-like_fold"/>
</dbReference>
<organism evidence="5 6">
    <name type="scientific">Anaeramoeba flamelloides</name>
    <dbReference type="NCBI Taxonomy" id="1746091"/>
    <lineage>
        <taxon>Eukaryota</taxon>
        <taxon>Metamonada</taxon>
        <taxon>Anaeramoebidae</taxon>
        <taxon>Anaeramoeba</taxon>
    </lineage>
</organism>
<dbReference type="PANTHER" id="PTHR25462:SF296">
    <property type="entry name" value="MEIOTIC P26, ISOFORM F"/>
    <property type="match status" value="1"/>
</dbReference>
<evidence type="ECO:0000259" key="4">
    <source>
        <dbReference type="PROSITE" id="PS51886"/>
    </source>
</evidence>
<dbReference type="PROSITE" id="PS51886">
    <property type="entry name" value="TLDC"/>
    <property type="match status" value="1"/>
</dbReference>
<keyword evidence="1" id="KW-0863">Zinc-finger</keyword>
<evidence type="ECO:0000256" key="1">
    <source>
        <dbReference type="PROSITE-ProRule" id="PRU00024"/>
    </source>
</evidence>
<sequence>MTTNIPIEAKEENKTKEETIWCDCCLNEDNQKVVAIVYCQDCDENQCEECDSIHKTKKFRKHVRKDLKQNNNSADKCLIHQNSKLTRYCKNCQNLICNECSFDHTNHETIPFDQPIDFYQELIKEQKQCTKNHFERINGNFEQLNNVEKHMNTKKEEILKEISKFYLEQKKLLDLLEKHEKKLINDFFTQISPIMKKEKQSTIDSKSSTETLLNQFNEVEKKINQSNSFEFFQLFSQMQLTKNYEENQNLQFPKLCKKHKNEPFKYFCLDHKQLLCVDCVILNHNNCQKSNNFKEGYEKIQNELEILTKKIKSRSGKKKEFFQQIQNEKFNSLKEIQINLNVVKENYQKLNYLAQKQFKNMNEDITIQQKEKYLQLSNQSNEIQKEINNFQTTEMIIKEIEICKKYNDYQEILVNYSKLKKLKPILNNNKKDNKLICNSNFNKINKISKDLKNNLENWKLNFPFDLNKTQINLPTEIQLENKLQFSILLKNQFNETINAEEFNIKAQIVKTNSNKIIKEIMEFKEGNNQESIGEYLFKEEGEYQINFSINGQVFPKSPFNVKVIGNFFLEESEILQKENNIKFKKILEKWIKEAGCNSNFQRRFNSRTDGWKYQTFHQNCDNKGKTVILIKLKNNSLFGGFAAVDWDTNDYWKQSIGNKSFLFSLISLDPNFKEPLKMSIYQNYNHEICCGSNQGPQFGGGSDLLLGYGKYNMNDNEWSYSNLGYVYKPPFGYKFGSTQAKNFLAGSHKNWDISQIEIFCEK</sequence>
<evidence type="ECO:0000259" key="3">
    <source>
        <dbReference type="PROSITE" id="PS50119"/>
    </source>
</evidence>
<dbReference type="InterPro" id="IPR017868">
    <property type="entry name" value="Filamin/ABP280_repeat-like"/>
</dbReference>
<dbReference type="CDD" id="cd19756">
    <property type="entry name" value="Bbox2"/>
    <property type="match status" value="2"/>
</dbReference>